<evidence type="ECO:0000256" key="7">
    <source>
        <dbReference type="ARBA" id="ARBA00024033"/>
    </source>
</evidence>
<feature type="transmembrane region" description="Helical" evidence="9">
    <location>
        <begin position="416"/>
        <end position="434"/>
    </location>
</feature>
<dbReference type="PIRSF" id="PIRSF010361">
    <property type="entry name" value="UCP010361"/>
    <property type="match status" value="1"/>
</dbReference>
<evidence type="ECO:0000256" key="1">
    <source>
        <dbReference type="ARBA" id="ARBA00004651"/>
    </source>
</evidence>
<dbReference type="RefSeq" id="WP_138927113.1">
    <property type="nucleotide sequence ID" value="NZ_CP034412.1"/>
</dbReference>
<dbReference type="GO" id="GO:0005886">
    <property type="term" value="C:plasma membrane"/>
    <property type="evidence" value="ECO:0007669"/>
    <property type="project" value="UniProtKB-SubCell"/>
</dbReference>
<keyword evidence="11" id="KW-1185">Reference proteome</keyword>
<evidence type="ECO:0000256" key="2">
    <source>
        <dbReference type="ARBA" id="ARBA00022475"/>
    </source>
</evidence>
<comment type="subcellular location">
    <subcellularLocation>
        <location evidence="1">Cell membrane</location>
        <topology evidence="1">Multi-pass membrane protein</topology>
    </subcellularLocation>
</comment>
<keyword evidence="3" id="KW-0808">Transferase</keyword>
<accession>A0A5B7WXJ4</accession>
<dbReference type="InterPro" id="IPR016570">
    <property type="entry name" value="UCP010361"/>
</dbReference>
<evidence type="ECO:0000256" key="9">
    <source>
        <dbReference type="SAM" id="Phobius"/>
    </source>
</evidence>
<dbReference type="AlphaFoldDB" id="A0A5B7WXJ4"/>
<evidence type="ECO:0000256" key="8">
    <source>
        <dbReference type="SAM" id="MobiDB-lite"/>
    </source>
</evidence>
<feature type="transmembrane region" description="Helical" evidence="9">
    <location>
        <begin position="49"/>
        <end position="71"/>
    </location>
</feature>
<dbReference type="EMBL" id="CP034412">
    <property type="protein sequence ID" value="QCY48657.1"/>
    <property type="molecule type" value="Genomic_DNA"/>
</dbReference>
<dbReference type="Proteomes" id="UP000307000">
    <property type="component" value="Chromosome"/>
</dbReference>
<proteinExistence type="inferred from homology"/>
<evidence type="ECO:0000313" key="11">
    <source>
        <dbReference type="Proteomes" id="UP000307000"/>
    </source>
</evidence>
<feature type="region of interest" description="Disordered" evidence="8">
    <location>
        <begin position="472"/>
        <end position="494"/>
    </location>
</feature>
<keyword evidence="4 9" id="KW-0812">Transmembrane</keyword>
<feature type="transmembrane region" description="Helical" evidence="9">
    <location>
        <begin position="175"/>
        <end position="192"/>
    </location>
</feature>
<gene>
    <name evidence="10" type="ORF">GcLGCM259_2951</name>
</gene>
<feature type="transmembrane region" description="Helical" evidence="9">
    <location>
        <begin position="142"/>
        <end position="163"/>
    </location>
</feature>
<keyword evidence="5 9" id="KW-1133">Transmembrane helix</keyword>
<feature type="transmembrane region" description="Helical" evidence="9">
    <location>
        <begin position="212"/>
        <end position="241"/>
    </location>
</feature>
<feature type="transmembrane region" description="Helical" evidence="9">
    <location>
        <begin position="382"/>
        <end position="400"/>
    </location>
</feature>
<feature type="compositionally biased region" description="Polar residues" evidence="8">
    <location>
        <begin position="478"/>
        <end position="494"/>
    </location>
</feature>
<keyword evidence="2" id="KW-1003">Cell membrane</keyword>
<protein>
    <recommendedName>
        <fullName evidence="12">DUF2029 domain-containing protein</fullName>
    </recommendedName>
</protein>
<name>A0A5B7WXJ4_9MICC</name>
<dbReference type="Pfam" id="PF09594">
    <property type="entry name" value="GT87"/>
    <property type="match status" value="1"/>
</dbReference>
<organism evidence="10 11">
    <name type="scientific">Glutamicibacter creatinolyticus</name>
    <dbReference type="NCBI Taxonomy" id="162496"/>
    <lineage>
        <taxon>Bacteria</taxon>
        <taxon>Bacillati</taxon>
        <taxon>Actinomycetota</taxon>
        <taxon>Actinomycetes</taxon>
        <taxon>Micrococcales</taxon>
        <taxon>Micrococcaceae</taxon>
        <taxon>Glutamicibacter</taxon>
    </lineage>
</organism>
<dbReference type="KEGG" id="gcr:GcLGCM259_2951"/>
<evidence type="ECO:0000313" key="10">
    <source>
        <dbReference type="EMBL" id="QCY48657.1"/>
    </source>
</evidence>
<feature type="transmembrane region" description="Helical" evidence="9">
    <location>
        <begin position="342"/>
        <end position="361"/>
    </location>
</feature>
<feature type="transmembrane region" description="Helical" evidence="9">
    <location>
        <begin position="317"/>
        <end position="336"/>
    </location>
</feature>
<sequence>MGEPRKRQQTRQPWRITVPSRSDAFLRQFTRVIGGPLGRRSDPGRVSPGIFTVERVLIILTVIGSLLMLLAKNPCRVNGWTGQNPYLMACYTDWVPLFGARGFAENPWAPFSAGAEFEYPVLMSAAASGVAALVPETAVNRALLYFDFNLVLVSVLWLVTVLCTARMAGRRPWDAAMVAIAPGMILTASINWDMWAVALLALGMLSFARRHLVLAGVLIGLGTATKLYPVLFLGAVLVLALRTGKLRVFAVTGGSALAAWLAVNIPYAVAFPESFAHFFKFTSERGAGLSSFWHVWNIVAAKVPGMAHLEAHAISRLGLVLFFLACVAVALLTFFARQRPRVASLVFLIVGSFVLVNKVYSPQFIVWLIPLFALALPRWKEFTVWMAVEVLHFYGLWFYIHSYSSEVEANHAFPESGYVVLVLAHMFMLGYLMFRVIQSILKPEYDPVRAVGQEDPQAGEFAGADDRISWSIMRSRRGSTASEATTSAGGRSAE</sequence>
<evidence type="ECO:0008006" key="12">
    <source>
        <dbReference type="Google" id="ProtNLM"/>
    </source>
</evidence>
<evidence type="ECO:0000256" key="4">
    <source>
        <dbReference type="ARBA" id="ARBA00022692"/>
    </source>
</evidence>
<evidence type="ECO:0000256" key="5">
    <source>
        <dbReference type="ARBA" id="ARBA00022989"/>
    </source>
</evidence>
<evidence type="ECO:0000256" key="6">
    <source>
        <dbReference type="ARBA" id="ARBA00023136"/>
    </source>
</evidence>
<feature type="transmembrane region" description="Helical" evidence="9">
    <location>
        <begin position="248"/>
        <end position="267"/>
    </location>
</feature>
<keyword evidence="6 9" id="KW-0472">Membrane</keyword>
<evidence type="ECO:0000256" key="3">
    <source>
        <dbReference type="ARBA" id="ARBA00022679"/>
    </source>
</evidence>
<comment type="similarity">
    <text evidence="7">Belongs to the glycosyltransferase 87 family.</text>
</comment>
<dbReference type="InterPro" id="IPR018584">
    <property type="entry name" value="GT87"/>
</dbReference>
<reference evidence="10 11" key="1">
    <citation type="submission" date="2018-12" db="EMBL/GenBank/DDBJ databases">
        <title>Complete Genome Sequence of Glutamicibacter creatinolyticus strain LGCM259,isolated from an abscess of a 12-year-old mare in Italy.</title>
        <authorList>
            <person name="Santos R.G."/>
            <person name="Silva A.L."/>
            <person name="Seyffert N."/>
            <person name="Castro T.L.P."/>
            <person name="Attili A.R."/>
            <person name="Rifici C."/>
            <person name="Mazzullo G."/>
            <person name="Brenig B."/>
            <person name="Venanzi F."/>
            <person name="Azevedo V."/>
        </authorList>
    </citation>
    <scope>NUCLEOTIDE SEQUENCE [LARGE SCALE GENOMIC DNA]</scope>
    <source>
        <strain evidence="10 11">LGCM 259</strain>
    </source>
</reference>
<dbReference type="GO" id="GO:0016758">
    <property type="term" value="F:hexosyltransferase activity"/>
    <property type="evidence" value="ECO:0007669"/>
    <property type="project" value="InterPro"/>
</dbReference>